<evidence type="ECO:0000259" key="2">
    <source>
        <dbReference type="Pfam" id="PF01551"/>
    </source>
</evidence>
<dbReference type="Proteomes" id="UP000034793">
    <property type="component" value="Unassembled WGS sequence"/>
</dbReference>
<gene>
    <name evidence="3" type="ORF">UT61_C0016G0003</name>
</gene>
<evidence type="ECO:0000313" key="3">
    <source>
        <dbReference type="EMBL" id="KKR29992.1"/>
    </source>
</evidence>
<comment type="caution">
    <text evidence="3">The sequence shown here is derived from an EMBL/GenBank/DDBJ whole genome shotgun (WGS) entry which is preliminary data.</text>
</comment>
<keyword evidence="1" id="KW-0732">Signal</keyword>
<dbReference type="GO" id="GO:0004222">
    <property type="term" value="F:metalloendopeptidase activity"/>
    <property type="evidence" value="ECO:0007669"/>
    <property type="project" value="TreeGrafter"/>
</dbReference>
<sequence>MVKKAIKTTVDKSSLVKKFSKTKKVTLGRVNRGDIIGNEGGLPGSCGAGLSTGPHLHFEIRKNGSAVNPRDYLGGVYIWPMNNYRVTQEFGPADWTPWYSFHTGIDLAANYGAPVRAVSAGNIIFNQVTSGYGHLIIIDHGGGLLTYYGHLMCS</sequence>
<dbReference type="PANTHER" id="PTHR21666:SF289">
    <property type="entry name" value="L-ALA--D-GLU ENDOPEPTIDASE"/>
    <property type="match status" value="1"/>
</dbReference>
<dbReference type="InterPro" id="IPR050570">
    <property type="entry name" value="Cell_wall_metabolism_enzyme"/>
</dbReference>
<organism evidence="3 4">
    <name type="scientific">Candidatus Woesebacteria bacterium GW2011_GWA1_39_8</name>
    <dbReference type="NCBI Taxonomy" id="1618552"/>
    <lineage>
        <taxon>Bacteria</taxon>
        <taxon>Candidatus Woeseibacteriota</taxon>
    </lineage>
</organism>
<dbReference type="AlphaFoldDB" id="A0A0G0SWI2"/>
<dbReference type="InterPro" id="IPR011055">
    <property type="entry name" value="Dup_hybrid_motif"/>
</dbReference>
<accession>A0A0G0SWI2</accession>
<feature type="domain" description="M23ase beta-sheet core" evidence="2">
    <location>
        <begin position="27"/>
        <end position="69"/>
    </location>
</feature>
<protein>
    <submittedName>
        <fullName evidence="3">Peptidase M23</fullName>
    </submittedName>
</protein>
<dbReference type="SUPFAM" id="SSF51261">
    <property type="entry name" value="Duplicated hybrid motif"/>
    <property type="match status" value="2"/>
</dbReference>
<name>A0A0G0SWI2_9BACT</name>
<reference evidence="3 4" key="1">
    <citation type="journal article" date="2015" name="Nature">
        <title>rRNA introns, odd ribosomes, and small enigmatic genomes across a large radiation of phyla.</title>
        <authorList>
            <person name="Brown C.T."/>
            <person name="Hug L.A."/>
            <person name="Thomas B.C."/>
            <person name="Sharon I."/>
            <person name="Castelle C.J."/>
            <person name="Singh A."/>
            <person name="Wilkins M.J."/>
            <person name="Williams K.H."/>
            <person name="Banfield J.F."/>
        </authorList>
    </citation>
    <scope>NUCLEOTIDE SEQUENCE [LARGE SCALE GENOMIC DNA]</scope>
</reference>
<feature type="domain" description="M23ase beta-sheet core" evidence="2">
    <location>
        <begin position="101"/>
        <end position="151"/>
    </location>
</feature>
<dbReference type="CDD" id="cd12797">
    <property type="entry name" value="M23_peptidase"/>
    <property type="match status" value="1"/>
</dbReference>
<dbReference type="InterPro" id="IPR016047">
    <property type="entry name" value="M23ase_b-sheet_dom"/>
</dbReference>
<dbReference type="EMBL" id="LBXL01000016">
    <property type="protein sequence ID" value="KKR29992.1"/>
    <property type="molecule type" value="Genomic_DNA"/>
</dbReference>
<evidence type="ECO:0000256" key="1">
    <source>
        <dbReference type="ARBA" id="ARBA00022729"/>
    </source>
</evidence>
<dbReference type="PANTHER" id="PTHR21666">
    <property type="entry name" value="PEPTIDASE-RELATED"/>
    <property type="match status" value="1"/>
</dbReference>
<proteinExistence type="predicted"/>
<evidence type="ECO:0000313" key="4">
    <source>
        <dbReference type="Proteomes" id="UP000034793"/>
    </source>
</evidence>
<dbReference type="Pfam" id="PF01551">
    <property type="entry name" value="Peptidase_M23"/>
    <property type="match status" value="2"/>
</dbReference>
<dbReference type="Gene3D" id="2.70.70.10">
    <property type="entry name" value="Glucose Permease (Domain IIA)"/>
    <property type="match status" value="2"/>
</dbReference>